<proteinExistence type="predicted"/>
<dbReference type="Proteomes" id="UP000011086">
    <property type="component" value="Unassembled WGS sequence"/>
</dbReference>
<evidence type="ECO:0000256" key="1">
    <source>
        <dbReference type="SAM" id="MobiDB-lite"/>
    </source>
</evidence>
<name>A0AA97NUE2_PYRO3</name>
<evidence type="ECO:0000313" key="2">
    <source>
        <dbReference type="EMBL" id="ELQ36393.1"/>
    </source>
</evidence>
<feature type="region of interest" description="Disordered" evidence="1">
    <location>
        <begin position="16"/>
        <end position="40"/>
    </location>
</feature>
<sequence>MASWVECGVFGRDANADGGSQVQVGKSQSGLQPGPGQHDGGGACEVLSMAEVEWGGGSRANKGKAWANIKIAVEKEGAYGWAVAGMLARRCGQGSGTAG</sequence>
<feature type="compositionally biased region" description="Polar residues" evidence="1">
    <location>
        <begin position="18"/>
        <end position="31"/>
    </location>
</feature>
<gene>
    <name evidence="2" type="ORF">OOU_Y34scaffold00665g17</name>
</gene>
<dbReference type="EMBL" id="JH793378">
    <property type="protein sequence ID" value="ELQ36393.1"/>
    <property type="molecule type" value="Genomic_DNA"/>
</dbReference>
<protein>
    <submittedName>
        <fullName evidence="2">Uncharacterized protein</fullName>
    </submittedName>
</protein>
<organism evidence="2">
    <name type="scientific">Pyricularia oryzae (strain Y34)</name>
    <name type="common">Rice blast fungus</name>
    <name type="synonym">Magnaporthe oryzae</name>
    <dbReference type="NCBI Taxonomy" id="1143189"/>
    <lineage>
        <taxon>Eukaryota</taxon>
        <taxon>Fungi</taxon>
        <taxon>Dikarya</taxon>
        <taxon>Ascomycota</taxon>
        <taxon>Pezizomycotina</taxon>
        <taxon>Sordariomycetes</taxon>
        <taxon>Sordariomycetidae</taxon>
        <taxon>Magnaporthales</taxon>
        <taxon>Pyriculariaceae</taxon>
        <taxon>Pyricularia</taxon>
    </lineage>
</organism>
<accession>A0AA97NUE2</accession>
<reference evidence="2" key="1">
    <citation type="journal article" date="2012" name="PLoS Genet.">
        <title>Comparative analysis of the genomes of two field isolates of the rice blast fungus Magnaporthe oryzae.</title>
        <authorList>
            <person name="Xue M."/>
            <person name="Yang J."/>
            <person name="Li Z."/>
            <person name="Hu S."/>
            <person name="Yao N."/>
            <person name="Dean R.A."/>
            <person name="Zhao W."/>
            <person name="Shen M."/>
            <person name="Zhang H."/>
            <person name="Li C."/>
            <person name="Liu L."/>
            <person name="Cao L."/>
            <person name="Xu X."/>
            <person name="Xing Y."/>
            <person name="Hsiang T."/>
            <person name="Zhang Z."/>
            <person name="Xu J.R."/>
            <person name="Peng Y.L."/>
        </authorList>
    </citation>
    <scope>NUCLEOTIDE SEQUENCE</scope>
    <source>
        <strain evidence="2">Y34</strain>
    </source>
</reference>
<dbReference type="AlphaFoldDB" id="A0AA97NUE2"/>